<proteinExistence type="inferred from homology"/>
<dbReference type="RefSeq" id="WP_149509187.1">
    <property type="nucleotide sequence ID" value="NZ_VDFC01000003.1"/>
</dbReference>
<dbReference type="PRINTS" id="PR00411">
    <property type="entry name" value="PNDRDTASEI"/>
</dbReference>
<organism evidence="12 13">
    <name type="scientific">Streptomyces apricus</name>
    <dbReference type="NCBI Taxonomy" id="1828112"/>
    <lineage>
        <taxon>Bacteria</taxon>
        <taxon>Bacillati</taxon>
        <taxon>Actinomycetota</taxon>
        <taxon>Actinomycetes</taxon>
        <taxon>Kitasatosporales</taxon>
        <taxon>Streptomycetaceae</taxon>
        <taxon>Streptomyces</taxon>
    </lineage>
</organism>
<dbReference type="AlphaFoldDB" id="A0A5B0BN72"/>
<dbReference type="PIRSF" id="PIRSF000124">
    <property type="entry name" value="UDPglc_GDPman_dh"/>
    <property type="match status" value="1"/>
</dbReference>
<sequence length="445" mass="47334">MRVAVVGQGYVGVTGAVSFARQGHQVCGIEQDADRLRPLALGRAPVEEPGLQQELALAVETGRLRFTESLACAHARQPFDVVVIAVGTPPQEDGSADLSQVRTVLSEVATLLPALYVVLKSTVPPGTSEMLLAEHPTMRPRYAYNPEFLNQGSALDDWAAPSRIVAGVCSEPVIGMLRELYGLVACPWVVTTPTSAEMAKYVSNTFLAVKISFSNEVARLCTTPEVNIDDVLCAAGADPRIGSAFLQPGLGFGDSCLPKDTAALQRWAAARDIATPVLDAVIAVNRAQPRRVLEALREELGDELAQAEVAVLGARYEPWSDDMRAAPSLSVIPELVTETAAVRVWEPAMDSGRLEQLFPGVRACPDMRSALRGARAVVVLTEWPQIIEADWGGLATELAGPAVIVDGKNCLQPGQMAGLPVTYRSTGNRVPAHISDSSTSSAPTP</sequence>
<evidence type="ECO:0000256" key="8">
    <source>
        <dbReference type="PIRSR" id="PIRSR500134-1"/>
    </source>
</evidence>
<reference evidence="12 13" key="1">
    <citation type="submission" date="2019-05" db="EMBL/GenBank/DDBJ databases">
        <authorList>
            <person name="Hariharan J."/>
            <person name="Choudoir M.J."/>
            <person name="Diebold P."/>
            <person name="Panke-Buisse K."/>
            <person name="Buckley D.H."/>
        </authorList>
    </citation>
    <scope>NUCLEOTIDE SEQUENCE [LARGE SCALE GENOMIC DNA]</scope>
    <source>
        <strain evidence="12 13">SUN51</strain>
    </source>
</reference>
<dbReference type="InterPro" id="IPR014026">
    <property type="entry name" value="UDP-Glc/GDP-Man_DH_dimer"/>
</dbReference>
<dbReference type="InterPro" id="IPR001732">
    <property type="entry name" value="UDP-Glc/GDP-Man_DH_N"/>
</dbReference>
<dbReference type="PANTHER" id="PTHR43750">
    <property type="entry name" value="UDP-GLUCOSE 6-DEHYDROGENASE TUAD"/>
    <property type="match status" value="1"/>
</dbReference>
<dbReference type="GO" id="GO:0051287">
    <property type="term" value="F:NAD binding"/>
    <property type="evidence" value="ECO:0007669"/>
    <property type="project" value="InterPro"/>
</dbReference>
<feature type="binding site" evidence="10">
    <location>
        <position position="122"/>
    </location>
    <ligand>
        <name>NAD(+)</name>
        <dbReference type="ChEBI" id="CHEBI:57540"/>
    </ligand>
</feature>
<dbReference type="InterPro" id="IPR036291">
    <property type="entry name" value="NAD(P)-bd_dom_sf"/>
</dbReference>
<feature type="binding site" evidence="10">
    <location>
        <position position="324"/>
    </location>
    <ligand>
        <name>NAD(+)</name>
        <dbReference type="ChEBI" id="CHEBI:57540"/>
    </ligand>
</feature>
<dbReference type="InterPro" id="IPR036220">
    <property type="entry name" value="UDP-Glc/GDP-Man_DH_C_sf"/>
</dbReference>
<feature type="active site" description="Nucleophile" evidence="8">
    <location>
        <position position="256"/>
    </location>
</feature>
<comment type="similarity">
    <text evidence="2 7">Belongs to the UDP-glucose/GDP-mannose dehydrogenase family.</text>
</comment>
<feature type="binding site" evidence="9">
    <location>
        <begin position="245"/>
        <end position="249"/>
    </location>
    <ligand>
        <name>substrate</name>
    </ligand>
</feature>
<dbReference type="SMART" id="SM00984">
    <property type="entry name" value="UDPG_MGDP_dh_C"/>
    <property type="match status" value="1"/>
</dbReference>
<dbReference type="EC" id="1.1.1.22" evidence="3 7"/>
<dbReference type="GO" id="GO:0000271">
    <property type="term" value="P:polysaccharide biosynthetic process"/>
    <property type="evidence" value="ECO:0007669"/>
    <property type="project" value="InterPro"/>
</dbReference>
<feature type="binding site" evidence="9">
    <location>
        <position position="200"/>
    </location>
    <ligand>
        <name>substrate</name>
    </ligand>
</feature>
<dbReference type="GO" id="GO:0003979">
    <property type="term" value="F:UDP-glucose 6-dehydrogenase activity"/>
    <property type="evidence" value="ECO:0007669"/>
    <property type="project" value="UniProtKB-EC"/>
</dbReference>
<keyword evidence="5 7" id="KW-0520">NAD</keyword>
<feature type="binding site" evidence="9">
    <location>
        <position position="253"/>
    </location>
    <ligand>
        <name>substrate</name>
    </ligand>
</feature>
<dbReference type="PIRSF" id="PIRSF500134">
    <property type="entry name" value="UDPglc_DH_bac"/>
    <property type="match status" value="1"/>
</dbReference>
<evidence type="ECO:0000256" key="9">
    <source>
        <dbReference type="PIRSR" id="PIRSR500134-2"/>
    </source>
</evidence>
<evidence type="ECO:0000256" key="6">
    <source>
        <dbReference type="ARBA" id="ARBA00047473"/>
    </source>
</evidence>
<keyword evidence="13" id="KW-1185">Reference proteome</keyword>
<dbReference type="Gene3D" id="1.20.5.100">
    <property type="entry name" value="Cytochrome c1, transmembrane anchor, C-terminal"/>
    <property type="match status" value="1"/>
</dbReference>
<dbReference type="InterPro" id="IPR017476">
    <property type="entry name" value="UDP-Glc/GDP-Man"/>
</dbReference>
<accession>A0A5B0BN72</accession>
<feature type="binding site" evidence="10">
    <location>
        <position position="259"/>
    </location>
    <ligand>
        <name>NAD(+)</name>
        <dbReference type="ChEBI" id="CHEBI:57540"/>
    </ligand>
</feature>
<dbReference type="Proteomes" id="UP000324965">
    <property type="component" value="Unassembled WGS sequence"/>
</dbReference>
<evidence type="ECO:0000256" key="5">
    <source>
        <dbReference type="ARBA" id="ARBA00023027"/>
    </source>
</evidence>
<keyword evidence="4 7" id="KW-0560">Oxidoreductase</keyword>
<feature type="binding site" evidence="10">
    <location>
        <position position="35"/>
    </location>
    <ligand>
        <name>NAD(+)</name>
        <dbReference type="ChEBI" id="CHEBI:57540"/>
    </ligand>
</feature>
<dbReference type="InterPro" id="IPR014027">
    <property type="entry name" value="UDP-Glc/GDP-Man_DH_C"/>
</dbReference>
<name>A0A5B0BN72_9ACTN</name>
<feature type="binding site" evidence="10">
    <location>
        <position position="88"/>
    </location>
    <ligand>
        <name>NAD(+)</name>
        <dbReference type="ChEBI" id="CHEBI:57540"/>
    </ligand>
</feature>
<dbReference type="Gene3D" id="3.40.50.720">
    <property type="entry name" value="NAD(P)-binding Rossmann-like Domain"/>
    <property type="match status" value="2"/>
</dbReference>
<dbReference type="UniPathway" id="UPA00038">
    <property type="reaction ID" value="UER00491"/>
</dbReference>
<gene>
    <name evidence="12" type="ORF">FGF04_00640</name>
</gene>
<comment type="pathway">
    <text evidence="1">Nucleotide-sugar biosynthesis; UDP-alpha-D-glucuronate biosynthesis; UDP-alpha-D-glucuronate from UDP-alpha-D-glucose: step 1/1.</text>
</comment>
<evidence type="ECO:0000256" key="7">
    <source>
        <dbReference type="PIRNR" id="PIRNR000124"/>
    </source>
</evidence>
<comment type="catalytic activity">
    <reaction evidence="6 7">
        <text>UDP-alpha-D-glucose + 2 NAD(+) + H2O = UDP-alpha-D-glucuronate + 2 NADH + 3 H(+)</text>
        <dbReference type="Rhea" id="RHEA:23596"/>
        <dbReference type="ChEBI" id="CHEBI:15377"/>
        <dbReference type="ChEBI" id="CHEBI:15378"/>
        <dbReference type="ChEBI" id="CHEBI:57540"/>
        <dbReference type="ChEBI" id="CHEBI:57945"/>
        <dbReference type="ChEBI" id="CHEBI:58052"/>
        <dbReference type="ChEBI" id="CHEBI:58885"/>
        <dbReference type="EC" id="1.1.1.22"/>
    </reaction>
</comment>
<evidence type="ECO:0000256" key="4">
    <source>
        <dbReference type="ARBA" id="ARBA00023002"/>
    </source>
</evidence>
<dbReference type="InterPro" id="IPR028357">
    <property type="entry name" value="UDPglc_DH_bac"/>
</dbReference>
<feature type="domain" description="UDP-glucose/GDP-mannose dehydrogenase C-terminal" evidence="11">
    <location>
        <begin position="310"/>
        <end position="413"/>
    </location>
</feature>
<evidence type="ECO:0000256" key="2">
    <source>
        <dbReference type="ARBA" id="ARBA00006601"/>
    </source>
</evidence>
<dbReference type="SUPFAM" id="SSF48179">
    <property type="entry name" value="6-phosphogluconate dehydrogenase C-terminal domain-like"/>
    <property type="match status" value="1"/>
</dbReference>
<evidence type="ECO:0000259" key="11">
    <source>
        <dbReference type="SMART" id="SM00984"/>
    </source>
</evidence>
<dbReference type="Pfam" id="PF00984">
    <property type="entry name" value="UDPG_MGDP_dh"/>
    <property type="match status" value="1"/>
</dbReference>
<dbReference type="InterPro" id="IPR008927">
    <property type="entry name" value="6-PGluconate_DH-like_C_sf"/>
</dbReference>
<evidence type="ECO:0000256" key="3">
    <source>
        <dbReference type="ARBA" id="ARBA00012954"/>
    </source>
</evidence>
<dbReference type="NCBIfam" id="TIGR03026">
    <property type="entry name" value="NDP-sugDHase"/>
    <property type="match status" value="1"/>
</dbReference>
<dbReference type="SUPFAM" id="SSF51735">
    <property type="entry name" value="NAD(P)-binding Rossmann-fold domains"/>
    <property type="match status" value="1"/>
</dbReference>
<evidence type="ECO:0000313" key="12">
    <source>
        <dbReference type="EMBL" id="KAA0943136.1"/>
    </source>
</evidence>
<evidence type="ECO:0000256" key="10">
    <source>
        <dbReference type="PIRSR" id="PIRSR500134-3"/>
    </source>
</evidence>
<dbReference type="SUPFAM" id="SSF52413">
    <property type="entry name" value="UDP-glucose/GDP-mannose dehydrogenase C-terminal domain"/>
    <property type="match status" value="1"/>
</dbReference>
<dbReference type="OrthoDB" id="5193947at2"/>
<dbReference type="GO" id="GO:0006065">
    <property type="term" value="P:UDP-glucuronate biosynthetic process"/>
    <property type="evidence" value="ECO:0007669"/>
    <property type="project" value="UniProtKB-UniPathway"/>
</dbReference>
<dbReference type="Pfam" id="PF03720">
    <property type="entry name" value="UDPG_MGDP_dh_C"/>
    <property type="match status" value="1"/>
</dbReference>
<dbReference type="PANTHER" id="PTHR43750:SF3">
    <property type="entry name" value="UDP-GLUCOSE 6-DEHYDROGENASE TUAD"/>
    <property type="match status" value="1"/>
</dbReference>
<dbReference type="EMBL" id="VDFC01000003">
    <property type="protein sequence ID" value="KAA0943136.1"/>
    <property type="molecule type" value="Genomic_DNA"/>
</dbReference>
<evidence type="ECO:0000313" key="13">
    <source>
        <dbReference type="Proteomes" id="UP000324965"/>
    </source>
</evidence>
<dbReference type="Pfam" id="PF03721">
    <property type="entry name" value="UDPG_MGDP_dh_N"/>
    <property type="match status" value="1"/>
</dbReference>
<evidence type="ECO:0000256" key="1">
    <source>
        <dbReference type="ARBA" id="ARBA00004701"/>
    </source>
</evidence>
<comment type="caution">
    <text evidence="12">The sequence shown here is derived from an EMBL/GenBank/DDBJ whole genome shotgun (WGS) entry which is preliminary data.</text>
</comment>
<protein>
    <recommendedName>
        <fullName evidence="3 7">UDP-glucose 6-dehydrogenase</fullName>
        <ecNumber evidence="3 7">1.1.1.22</ecNumber>
    </recommendedName>
</protein>